<keyword evidence="4" id="KW-0812">Transmembrane</keyword>
<proteinExistence type="inferred from homology"/>
<gene>
    <name evidence="12" type="ORF">F1189_15540</name>
</gene>
<keyword evidence="5 8" id="KW-0798">TonB box</keyword>
<feature type="region of interest" description="Disordered" evidence="9">
    <location>
        <begin position="1"/>
        <end position="21"/>
    </location>
</feature>
<evidence type="ECO:0000256" key="1">
    <source>
        <dbReference type="ARBA" id="ARBA00004571"/>
    </source>
</evidence>
<dbReference type="GO" id="GO:0009279">
    <property type="term" value="C:cell outer membrane"/>
    <property type="evidence" value="ECO:0007669"/>
    <property type="project" value="UniProtKB-SubCell"/>
</dbReference>
<keyword evidence="12" id="KW-0675">Receptor</keyword>
<dbReference type="GO" id="GO:0044718">
    <property type="term" value="P:siderophore transmembrane transport"/>
    <property type="evidence" value="ECO:0007669"/>
    <property type="project" value="TreeGrafter"/>
</dbReference>
<dbReference type="InterPro" id="IPR036942">
    <property type="entry name" value="Beta-barrel_TonB_sf"/>
</dbReference>
<keyword evidence="2" id="KW-0813">Transport</keyword>
<evidence type="ECO:0000259" key="10">
    <source>
        <dbReference type="Pfam" id="PF00593"/>
    </source>
</evidence>
<evidence type="ECO:0000256" key="2">
    <source>
        <dbReference type="ARBA" id="ARBA00022448"/>
    </source>
</evidence>
<accession>A0A5M6ISK9</accession>
<dbReference type="Proteomes" id="UP000325255">
    <property type="component" value="Unassembled WGS sequence"/>
</dbReference>
<evidence type="ECO:0000259" key="11">
    <source>
        <dbReference type="Pfam" id="PF07715"/>
    </source>
</evidence>
<evidence type="ECO:0000256" key="9">
    <source>
        <dbReference type="SAM" id="MobiDB-lite"/>
    </source>
</evidence>
<evidence type="ECO:0000313" key="12">
    <source>
        <dbReference type="EMBL" id="KAA5611181.1"/>
    </source>
</evidence>
<reference evidence="12 13" key="1">
    <citation type="submission" date="2019-09" db="EMBL/GenBank/DDBJ databases">
        <title>Genome sequence of Rhodovastum atsumiense, a diverse member of the Acetobacteraceae family of non-sulfur purple photosynthetic bacteria.</title>
        <authorList>
            <person name="Meyer T."/>
            <person name="Kyndt J."/>
        </authorList>
    </citation>
    <scope>NUCLEOTIDE SEQUENCE [LARGE SCALE GENOMIC DNA]</scope>
    <source>
        <strain evidence="12 13">DSM 21279</strain>
    </source>
</reference>
<comment type="subcellular location">
    <subcellularLocation>
        <location evidence="1">Cell outer membrane</location>
        <topology evidence="1">Multi-pass membrane protein</topology>
    </subcellularLocation>
</comment>
<feature type="compositionally biased region" description="Basic and acidic residues" evidence="9">
    <location>
        <begin position="1"/>
        <end position="12"/>
    </location>
</feature>
<dbReference type="Pfam" id="PF07715">
    <property type="entry name" value="Plug"/>
    <property type="match status" value="1"/>
</dbReference>
<keyword evidence="13" id="KW-1185">Reference proteome</keyword>
<dbReference type="OrthoDB" id="9760333at2"/>
<dbReference type="SUPFAM" id="SSF56935">
    <property type="entry name" value="Porins"/>
    <property type="match status" value="1"/>
</dbReference>
<comment type="similarity">
    <text evidence="8">Belongs to the TonB-dependent receptor family.</text>
</comment>
<comment type="caution">
    <text evidence="12">The sequence shown here is derived from an EMBL/GenBank/DDBJ whole genome shotgun (WGS) entry which is preliminary data.</text>
</comment>
<name>A0A5M6ISK9_9PROT</name>
<dbReference type="Gene3D" id="2.40.170.20">
    <property type="entry name" value="TonB-dependent receptor, beta-barrel domain"/>
    <property type="match status" value="1"/>
</dbReference>
<dbReference type="GO" id="GO:0015344">
    <property type="term" value="F:siderophore uptake transmembrane transporter activity"/>
    <property type="evidence" value="ECO:0007669"/>
    <property type="project" value="TreeGrafter"/>
</dbReference>
<evidence type="ECO:0000256" key="4">
    <source>
        <dbReference type="ARBA" id="ARBA00022692"/>
    </source>
</evidence>
<evidence type="ECO:0000256" key="3">
    <source>
        <dbReference type="ARBA" id="ARBA00022452"/>
    </source>
</evidence>
<dbReference type="EMBL" id="VWPK01000023">
    <property type="protein sequence ID" value="KAA5611181.1"/>
    <property type="molecule type" value="Genomic_DNA"/>
</dbReference>
<evidence type="ECO:0000256" key="6">
    <source>
        <dbReference type="ARBA" id="ARBA00023136"/>
    </source>
</evidence>
<organism evidence="12 13">
    <name type="scientific">Rhodovastum atsumiense</name>
    <dbReference type="NCBI Taxonomy" id="504468"/>
    <lineage>
        <taxon>Bacteria</taxon>
        <taxon>Pseudomonadati</taxon>
        <taxon>Pseudomonadota</taxon>
        <taxon>Alphaproteobacteria</taxon>
        <taxon>Acetobacterales</taxon>
        <taxon>Acetobacteraceae</taxon>
        <taxon>Rhodovastum</taxon>
    </lineage>
</organism>
<evidence type="ECO:0000256" key="5">
    <source>
        <dbReference type="ARBA" id="ARBA00023077"/>
    </source>
</evidence>
<sequence length="759" mass="82114">MPRPIRWSDQRDAAMPPSRRPPAALRFACDPGTNFVRPKTQTHSARRPSGLGLMTLASAAALAAGGARAQAPTPLPAVRVQADAELSRPVDASSLGEAALANGRAATSDTARLLGTLPGVALQTGGAVSSLPVLRGLADDRVRILTDGMTAASACANHMNPPLSYVDPTNVGRATVLPGVTPVSLGGDSIGGTILVDTPPPAFATEAESPRWDASVSTFYRSNGDSITTAGTVGAATQRVSLGYAGSWAQGHDYVDGNGNKVLSTNYQTANHQGTLGVQGENSLFVLKGGVQIMPYQGFPNQRMDLKGNHSSYVNGSYTRDLGWGKVDLRLWWQDVRHYMNFLADKGGDATGGMPMKTHGTTLGYRVKLDLPVGERHLLRVGSDLEALRLKDWWPPVGTGMMSPNTYLNINNGTRTRLGVFGEWEARWTDAWSTLLGARIDTVWMDTGTVQPYSWTSMMSAADIAAAKVFNAQNRARTDVNLDLTALTRYEATETLTGEFGYARKTRSPNLYERYAWGAGNMAQSMIGWFGDVNYYRGNIDLKPEVAHTVSVSAVWHDAAKESWEARITPYYTYVDDFIGVTRVGSLAQGGTTIAKLQFANRDAQIYGVDVSGRAVLWRGQDYGTVGVQGVIGWLQGNYIDSGKSLYHMMPLNAQAALTHQLGGWTSRAELRLVAPKALVDGDRYEPSTPGFAVMNLRTSYEWRNVRLDFAIENLLNQQYYEPLGGVDYADWRATGRVGELGSVPAPGRTFIAGVTFRL</sequence>
<dbReference type="Gene3D" id="2.170.130.10">
    <property type="entry name" value="TonB-dependent receptor, plug domain"/>
    <property type="match status" value="1"/>
</dbReference>
<dbReference type="Pfam" id="PF00593">
    <property type="entry name" value="TonB_dep_Rec_b-barrel"/>
    <property type="match status" value="1"/>
</dbReference>
<dbReference type="InterPro" id="IPR037066">
    <property type="entry name" value="Plug_dom_sf"/>
</dbReference>
<dbReference type="AlphaFoldDB" id="A0A5M6ISK9"/>
<evidence type="ECO:0000256" key="7">
    <source>
        <dbReference type="ARBA" id="ARBA00023237"/>
    </source>
</evidence>
<dbReference type="InterPro" id="IPR000531">
    <property type="entry name" value="Beta-barrel_TonB"/>
</dbReference>
<dbReference type="PANTHER" id="PTHR30069">
    <property type="entry name" value="TONB-DEPENDENT OUTER MEMBRANE RECEPTOR"/>
    <property type="match status" value="1"/>
</dbReference>
<keyword evidence="6 8" id="KW-0472">Membrane</keyword>
<evidence type="ECO:0000256" key="8">
    <source>
        <dbReference type="RuleBase" id="RU003357"/>
    </source>
</evidence>
<dbReference type="InterPro" id="IPR012910">
    <property type="entry name" value="Plug_dom"/>
</dbReference>
<feature type="domain" description="TonB-dependent receptor-like beta-barrel" evidence="10">
    <location>
        <begin position="252"/>
        <end position="715"/>
    </location>
</feature>
<keyword evidence="7" id="KW-0998">Cell outer membrane</keyword>
<keyword evidence="3" id="KW-1134">Transmembrane beta strand</keyword>
<feature type="domain" description="TonB-dependent receptor plug" evidence="11">
    <location>
        <begin position="105"/>
        <end position="193"/>
    </location>
</feature>
<dbReference type="InterPro" id="IPR039426">
    <property type="entry name" value="TonB-dep_rcpt-like"/>
</dbReference>
<protein>
    <submittedName>
        <fullName evidence="12">TonB-dependent receptor plug domain-containing protein</fullName>
    </submittedName>
</protein>
<evidence type="ECO:0000313" key="13">
    <source>
        <dbReference type="Proteomes" id="UP000325255"/>
    </source>
</evidence>
<dbReference type="PANTHER" id="PTHR30069:SF49">
    <property type="entry name" value="OUTER MEMBRANE PROTEIN C"/>
    <property type="match status" value="1"/>
</dbReference>